<dbReference type="InterPro" id="IPR035386">
    <property type="entry name" value="Arm-DNA-bind_5"/>
</dbReference>
<dbReference type="InterPro" id="IPR011010">
    <property type="entry name" value="DNA_brk_join_enz"/>
</dbReference>
<dbReference type="InterPro" id="IPR044068">
    <property type="entry name" value="CB"/>
</dbReference>
<dbReference type="GO" id="GO:0015074">
    <property type="term" value="P:DNA integration"/>
    <property type="evidence" value="ECO:0007669"/>
    <property type="project" value="UniProtKB-KW"/>
</dbReference>
<evidence type="ECO:0000259" key="6">
    <source>
        <dbReference type="PROSITE" id="PS51898"/>
    </source>
</evidence>
<dbReference type="PROSITE" id="PS51900">
    <property type="entry name" value="CB"/>
    <property type="match status" value="1"/>
</dbReference>
<dbReference type="Pfam" id="PF17293">
    <property type="entry name" value="Arm-DNA-bind_5"/>
    <property type="match status" value="1"/>
</dbReference>
<dbReference type="InterPro" id="IPR002104">
    <property type="entry name" value="Integrase_catalytic"/>
</dbReference>
<dbReference type="PROSITE" id="PS51898">
    <property type="entry name" value="TYR_RECOMBINASE"/>
    <property type="match status" value="1"/>
</dbReference>
<dbReference type="InterPro" id="IPR025269">
    <property type="entry name" value="SAM-like_dom"/>
</dbReference>
<evidence type="ECO:0000256" key="1">
    <source>
        <dbReference type="ARBA" id="ARBA00008857"/>
    </source>
</evidence>
<organism evidence="8 9">
    <name type="scientific">Bacteroides fragilis</name>
    <dbReference type="NCBI Taxonomy" id="817"/>
    <lineage>
        <taxon>Bacteria</taxon>
        <taxon>Pseudomonadati</taxon>
        <taxon>Bacteroidota</taxon>
        <taxon>Bacteroidia</taxon>
        <taxon>Bacteroidales</taxon>
        <taxon>Bacteroidaceae</taxon>
        <taxon>Bacteroides</taxon>
    </lineage>
</organism>
<keyword evidence="2" id="KW-0229">DNA integration</keyword>
<dbReference type="Gene3D" id="1.10.150.130">
    <property type="match status" value="1"/>
</dbReference>
<dbReference type="PANTHER" id="PTHR30349:SF64">
    <property type="entry name" value="PROPHAGE INTEGRASE INTD-RELATED"/>
    <property type="match status" value="1"/>
</dbReference>
<evidence type="ECO:0000256" key="4">
    <source>
        <dbReference type="ARBA" id="ARBA00023172"/>
    </source>
</evidence>
<dbReference type="InterPro" id="IPR050090">
    <property type="entry name" value="Tyrosine_recombinase_XerCD"/>
</dbReference>
<dbReference type="CDD" id="cd01185">
    <property type="entry name" value="INTN1_C_like"/>
    <property type="match status" value="1"/>
</dbReference>
<sequence length="388" mass="45237">MSLIRVIQNTQRINKEGNAPLYISFYLGKEKVVIPCKLSVSTTKFDSKIGVVKGITKEAKDINLIIEQLKAKVNDILVKHRLKNIILNKESFMREYNNPSDFKSFHDFVASYMKTYSRRLEMGTFQHHKSCMGKFKKYCEGLQFHELTEDFLRDYLIYMKKTLHNADSTAQRNLSTIKIYVSAAIKKGYMEDDPFKDFGVKRIKSNIDYLTEEELIKFISLYYDRRLPERLERTLGFFLFMCFTSLHISDARHVCLEQINNGILTYYRIKNRNCKPEAIKIPLSIPVFKIIEELQGKRKEGHLFTSLQCDQVVNRQIKEIASILEIKKKVSAKTGRHTFATIFLKKTKDVATLQKLLGHSNLKETMIYAHVLDESKQEGMQCFNCFAI</sequence>
<dbReference type="GO" id="GO:0003677">
    <property type="term" value="F:DNA binding"/>
    <property type="evidence" value="ECO:0007669"/>
    <property type="project" value="UniProtKB-UniRule"/>
</dbReference>
<evidence type="ECO:0000313" key="9">
    <source>
        <dbReference type="Proteomes" id="UP000266644"/>
    </source>
</evidence>
<reference evidence="8 9" key="1">
    <citation type="submission" date="2018-08" db="EMBL/GenBank/DDBJ databases">
        <title>A genome reference for cultivated species of the human gut microbiota.</title>
        <authorList>
            <person name="Zou Y."/>
            <person name="Xue W."/>
            <person name="Luo G."/>
        </authorList>
    </citation>
    <scope>NUCLEOTIDE SEQUENCE [LARGE SCALE GENOMIC DNA]</scope>
    <source>
        <strain evidence="8 9">AM18-6</strain>
    </source>
</reference>
<protein>
    <submittedName>
        <fullName evidence="8">Site-specific integrase</fullName>
    </submittedName>
</protein>
<evidence type="ECO:0000259" key="7">
    <source>
        <dbReference type="PROSITE" id="PS51900"/>
    </source>
</evidence>
<dbReference type="GO" id="GO:0006310">
    <property type="term" value="P:DNA recombination"/>
    <property type="evidence" value="ECO:0007669"/>
    <property type="project" value="UniProtKB-KW"/>
</dbReference>
<evidence type="ECO:0000256" key="5">
    <source>
        <dbReference type="PROSITE-ProRule" id="PRU01248"/>
    </source>
</evidence>
<dbReference type="RefSeq" id="WP_065344467.1">
    <property type="nucleotide sequence ID" value="NZ_BAABYZ010000001.1"/>
</dbReference>
<keyword evidence="4" id="KW-0233">DNA recombination</keyword>
<evidence type="ECO:0000256" key="3">
    <source>
        <dbReference type="ARBA" id="ARBA00023125"/>
    </source>
</evidence>
<dbReference type="PANTHER" id="PTHR30349">
    <property type="entry name" value="PHAGE INTEGRASE-RELATED"/>
    <property type="match status" value="1"/>
</dbReference>
<dbReference type="Gene3D" id="1.10.443.10">
    <property type="entry name" value="Intergrase catalytic core"/>
    <property type="match status" value="1"/>
</dbReference>
<dbReference type="InterPro" id="IPR010998">
    <property type="entry name" value="Integrase_recombinase_N"/>
</dbReference>
<dbReference type="AlphaFoldDB" id="A0A396BV34"/>
<evidence type="ECO:0000313" key="8">
    <source>
        <dbReference type="EMBL" id="RHH10710.1"/>
    </source>
</evidence>
<dbReference type="Pfam" id="PF13102">
    <property type="entry name" value="Phage_int_SAM_5"/>
    <property type="match status" value="1"/>
</dbReference>
<feature type="domain" description="Tyr recombinase" evidence="6">
    <location>
        <begin position="205"/>
        <end position="381"/>
    </location>
</feature>
<dbReference type="InterPro" id="IPR013762">
    <property type="entry name" value="Integrase-like_cat_sf"/>
</dbReference>
<dbReference type="EMBL" id="QRJE01000017">
    <property type="protein sequence ID" value="RHH10710.1"/>
    <property type="molecule type" value="Genomic_DNA"/>
</dbReference>
<feature type="domain" description="Core-binding (CB)" evidence="7">
    <location>
        <begin position="103"/>
        <end position="185"/>
    </location>
</feature>
<gene>
    <name evidence="8" type="ORF">DW228_11430</name>
</gene>
<dbReference type="SUPFAM" id="SSF56349">
    <property type="entry name" value="DNA breaking-rejoining enzymes"/>
    <property type="match status" value="1"/>
</dbReference>
<comment type="caution">
    <text evidence="8">The sequence shown here is derived from an EMBL/GenBank/DDBJ whole genome shotgun (WGS) entry which is preliminary data.</text>
</comment>
<accession>A0A396BV34</accession>
<dbReference type="Proteomes" id="UP000266644">
    <property type="component" value="Unassembled WGS sequence"/>
</dbReference>
<comment type="similarity">
    <text evidence="1">Belongs to the 'phage' integrase family.</text>
</comment>
<proteinExistence type="inferred from homology"/>
<keyword evidence="3 5" id="KW-0238">DNA-binding</keyword>
<dbReference type="Pfam" id="PF00589">
    <property type="entry name" value="Phage_integrase"/>
    <property type="match status" value="1"/>
</dbReference>
<evidence type="ECO:0000256" key="2">
    <source>
        <dbReference type="ARBA" id="ARBA00022908"/>
    </source>
</evidence>
<name>A0A396BV34_BACFG</name>